<evidence type="ECO:0000256" key="1">
    <source>
        <dbReference type="SAM" id="MobiDB-lite"/>
    </source>
</evidence>
<feature type="domain" description="HTH cro/C1-type" evidence="2">
    <location>
        <begin position="14"/>
        <end position="70"/>
    </location>
</feature>
<keyword evidence="4" id="KW-1185">Reference proteome</keyword>
<proteinExistence type="predicted"/>
<protein>
    <submittedName>
        <fullName evidence="3">XRE family transcriptional regulator</fullName>
    </submittedName>
</protein>
<dbReference type="InterPro" id="IPR010982">
    <property type="entry name" value="Lambda_DNA-bd_dom_sf"/>
</dbReference>
<dbReference type="AlphaFoldDB" id="A0A502CLA8"/>
<dbReference type="SMART" id="SM00530">
    <property type="entry name" value="HTH_XRE"/>
    <property type="match status" value="1"/>
</dbReference>
<dbReference type="Pfam" id="PF01381">
    <property type="entry name" value="HTH_3"/>
    <property type="match status" value="1"/>
</dbReference>
<organism evidence="3 4">
    <name type="scientific">Pedococcus bigeumensis</name>
    <dbReference type="NCBI Taxonomy" id="433644"/>
    <lineage>
        <taxon>Bacteria</taxon>
        <taxon>Bacillati</taxon>
        <taxon>Actinomycetota</taxon>
        <taxon>Actinomycetes</taxon>
        <taxon>Micrococcales</taxon>
        <taxon>Intrasporangiaceae</taxon>
        <taxon>Pedococcus</taxon>
    </lineage>
</organism>
<dbReference type="GO" id="GO:0003677">
    <property type="term" value="F:DNA binding"/>
    <property type="evidence" value="ECO:0007669"/>
    <property type="project" value="InterPro"/>
</dbReference>
<reference evidence="3 4" key="1">
    <citation type="journal article" date="2019" name="Environ. Microbiol.">
        <title>Species interactions and distinct microbial communities in high Arctic permafrost affected cryosols are associated with the CH4 and CO2 gas fluxes.</title>
        <authorList>
            <person name="Altshuler I."/>
            <person name="Hamel J."/>
            <person name="Turney S."/>
            <person name="Magnuson E."/>
            <person name="Levesque R."/>
            <person name="Greer C."/>
            <person name="Whyte L.G."/>
        </authorList>
    </citation>
    <scope>NUCLEOTIDE SEQUENCE [LARGE SCALE GENOMIC DNA]</scope>
    <source>
        <strain evidence="3 4">S9.3A</strain>
    </source>
</reference>
<dbReference type="Gene3D" id="1.10.260.40">
    <property type="entry name" value="lambda repressor-like DNA-binding domains"/>
    <property type="match status" value="1"/>
</dbReference>
<evidence type="ECO:0000313" key="4">
    <source>
        <dbReference type="Proteomes" id="UP000317722"/>
    </source>
</evidence>
<accession>A0A502CLA8</accession>
<evidence type="ECO:0000313" key="3">
    <source>
        <dbReference type="EMBL" id="TPG12909.1"/>
    </source>
</evidence>
<gene>
    <name evidence="3" type="ORF">EAH86_19400</name>
</gene>
<feature type="compositionally biased region" description="Basic residues" evidence="1">
    <location>
        <begin position="255"/>
        <end position="265"/>
    </location>
</feature>
<sequence>MTTHQPPRLSRDRIRHRRLELGLSERDVAAHCGVSTAVIRSIEAGRVDADLTLGQLAKVGAVLGLDLPELLNTHAIPQPEQECPAPAGADDDVAKVGSLLADVRVLVPVEGLADALNWDLTRTHAALDRLDAALRPAGLRLHQLHHDVRIARTVTTVDPQTLEDMWRIHLSRRSLTIAQVRLLKQIRDGVVPLASNKDTQKVRLPELRNAGLIAAAAAESGSTAKWDLTDDVRFSLLLDELPTTADVHAPPKPVPAHRRAAGRPR</sequence>
<dbReference type="SUPFAM" id="SSF47413">
    <property type="entry name" value="lambda repressor-like DNA-binding domains"/>
    <property type="match status" value="1"/>
</dbReference>
<dbReference type="EMBL" id="RCZM01000008">
    <property type="protein sequence ID" value="TPG12909.1"/>
    <property type="molecule type" value="Genomic_DNA"/>
</dbReference>
<dbReference type="PROSITE" id="PS50943">
    <property type="entry name" value="HTH_CROC1"/>
    <property type="match status" value="1"/>
</dbReference>
<dbReference type="CDD" id="cd00093">
    <property type="entry name" value="HTH_XRE"/>
    <property type="match status" value="1"/>
</dbReference>
<dbReference type="RefSeq" id="WP_140743815.1">
    <property type="nucleotide sequence ID" value="NZ_RCZM01000008.1"/>
</dbReference>
<comment type="caution">
    <text evidence="3">The sequence shown here is derived from an EMBL/GenBank/DDBJ whole genome shotgun (WGS) entry which is preliminary data.</text>
</comment>
<feature type="region of interest" description="Disordered" evidence="1">
    <location>
        <begin position="245"/>
        <end position="265"/>
    </location>
</feature>
<name>A0A502CLA8_9MICO</name>
<dbReference type="Proteomes" id="UP000317722">
    <property type="component" value="Unassembled WGS sequence"/>
</dbReference>
<evidence type="ECO:0000259" key="2">
    <source>
        <dbReference type="PROSITE" id="PS50943"/>
    </source>
</evidence>
<dbReference type="InterPro" id="IPR001387">
    <property type="entry name" value="Cro/C1-type_HTH"/>
</dbReference>